<dbReference type="InterPro" id="IPR026893">
    <property type="entry name" value="Tyr/Ser_Pase_IphP-type"/>
</dbReference>
<dbReference type="GO" id="GO:0004721">
    <property type="term" value="F:phosphoprotein phosphatase activity"/>
    <property type="evidence" value="ECO:0007669"/>
    <property type="project" value="InterPro"/>
</dbReference>
<dbReference type="Proteomes" id="UP000236754">
    <property type="component" value="Unassembled WGS sequence"/>
</dbReference>
<evidence type="ECO:0000313" key="3">
    <source>
        <dbReference type="EMBL" id="SEG13282.1"/>
    </source>
</evidence>
<dbReference type="PANTHER" id="PTHR31126">
    <property type="entry name" value="TYROSINE-PROTEIN PHOSPHATASE"/>
    <property type="match status" value="1"/>
</dbReference>
<organism evidence="3 4">
    <name type="scientific">Actinacidiphila yanglinensis</name>
    <dbReference type="NCBI Taxonomy" id="310779"/>
    <lineage>
        <taxon>Bacteria</taxon>
        <taxon>Bacillati</taxon>
        <taxon>Actinomycetota</taxon>
        <taxon>Actinomycetes</taxon>
        <taxon>Kitasatosporales</taxon>
        <taxon>Streptomycetaceae</taxon>
        <taxon>Actinacidiphila</taxon>
    </lineage>
</organism>
<reference evidence="3 4" key="1">
    <citation type="submission" date="2016-10" db="EMBL/GenBank/DDBJ databases">
        <authorList>
            <person name="de Groot N.N."/>
        </authorList>
    </citation>
    <scope>NUCLEOTIDE SEQUENCE [LARGE SCALE GENOMIC DNA]</scope>
    <source>
        <strain evidence="3 4">CGMCC 4.2023</strain>
    </source>
</reference>
<name>A0A1H5XNL9_9ACTN</name>
<protein>
    <submittedName>
        <fullName evidence="3">Protein-tyrosine phosphatase</fullName>
    </submittedName>
</protein>
<gene>
    <name evidence="3" type="ORF">SAMN05216223_103344</name>
</gene>
<evidence type="ECO:0000256" key="2">
    <source>
        <dbReference type="SAM" id="SignalP"/>
    </source>
</evidence>
<dbReference type="Gene3D" id="3.90.190.10">
    <property type="entry name" value="Protein tyrosine phosphatase superfamily"/>
    <property type="match status" value="1"/>
</dbReference>
<dbReference type="PANTHER" id="PTHR31126:SF1">
    <property type="entry name" value="TYROSINE SPECIFIC PROTEIN PHOSPHATASES DOMAIN-CONTAINING PROTEIN"/>
    <property type="match status" value="1"/>
</dbReference>
<comment type="similarity">
    <text evidence="1">Belongs to the protein-tyrosine phosphatase family.</text>
</comment>
<feature type="signal peptide" evidence="2">
    <location>
        <begin position="1"/>
        <end position="48"/>
    </location>
</feature>
<dbReference type="SUPFAM" id="SSF52799">
    <property type="entry name" value="(Phosphotyrosine protein) phosphatases II"/>
    <property type="match status" value="1"/>
</dbReference>
<dbReference type="Pfam" id="PF13350">
    <property type="entry name" value="Y_phosphatase3"/>
    <property type="match status" value="1"/>
</dbReference>
<dbReference type="InterPro" id="IPR006311">
    <property type="entry name" value="TAT_signal"/>
</dbReference>
<evidence type="ECO:0000256" key="1">
    <source>
        <dbReference type="ARBA" id="ARBA00009580"/>
    </source>
</evidence>
<keyword evidence="2" id="KW-0732">Signal</keyword>
<accession>A0A1H5XNL9</accession>
<keyword evidence="4" id="KW-1185">Reference proteome</keyword>
<dbReference type="OrthoDB" id="1188001at2"/>
<dbReference type="RefSeq" id="WP_103885091.1">
    <property type="nucleotide sequence ID" value="NZ_FNVU01000003.1"/>
</dbReference>
<dbReference type="PROSITE" id="PS51318">
    <property type="entry name" value="TAT"/>
    <property type="match status" value="1"/>
</dbReference>
<evidence type="ECO:0000313" key="4">
    <source>
        <dbReference type="Proteomes" id="UP000236754"/>
    </source>
</evidence>
<dbReference type="InterPro" id="IPR029021">
    <property type="entry name" value="Prot-tyrosine_phosphatase-like"/>
</dbReference>
<dbReference type="EMBL" id="FNVU01000003">
    <property type="protein sequence ID" value="SEG13282.1"/>
    <property type="molecule type" value="Genomic_DNA"/>
</dbReference>
<feature type="chain" id="PRO_5009289673" evidence="2">
    <location>
        <begin position="49"/>
        <end position="386"/>
    </location>
</feature>
<sequence length="386" mass="40827">MNESTYDPTRSALPVAEVPRGRRRLAVAAATLTALGLGATLVAPAAQAADDHGRKPAHASAPAIPFTTATVTRGDDGTFTINWSAARSNGVTVYAGRTQDGIDYRHPVAHGGTSATVEVKGLGAADRWWFRLVPRRGEGLTLADRSLHLASAPNFLDAGGYRTSDGQWVRMGVVYRSGDLSKLTAADLAELRRLGIHTVYDLRTDAERTASPDQVPAGATDIQENVVGSISGFNPTTAAQAEQMMVDGEAQMVDSQQAQTAYHGVFTGLAQSQDLNALYHCSAGKDRTGWASATLLTALGVPRNRVEQDYLASNQYLAASNAATLASMPAAQAAIYKPLLDVRPEYLANGFAEVHKNYGSFDAYLAKGLGLGTGTLKRLKAELLVG</sequence>
<proteinExistence type="inferred from homology"/>
<dbReference type="AlphaFoldDB" id="A0A1H5XNL9"/>